<organism evidence="2 3">
    <name type="scientific">Burkholderia vietnamiensis</name>
    <dbReference type="NCBI Taxonomy" id="60552"/>
    <lineage>
        <taxon>Bacteria</taxon>
        <taxon>Pseudomonadati</taxon>
        <taxon>Pseudomonadota</taxon>
        <taxon>Betaproteobacteria</taxon>
        <taxon>Burkholderiales</taxon>
        <taxon>Burkholderiaceae</taxon>
        <taxon>Burkholderia</taxon>
        <taxon>Burkholderia cepacia complex</taxon>
    </lineage>
</organism>
<dbReference type="Proteomes" id="UP001171620">
    <property type="component" value="Unassembled WGS sequence"/>
</dbReference>
<reference evidence="2" key="1">
    <citation type="submission" date="2023-07" db="EMBL/GenBank/DDBJ databases">
        <title>A collection of bacterial strains from the Burkholderia cepacia Research Laboratory and Repository.</title>
        <authorList>
            <person name="Lipuma J."/>
            <person name="Spilker T."/>
            <person name="Caverly L."/>
        </authorList>
    </citation>
    <scope>NUCLEOTIDE SEQUENCE</scope>
    <source>
        <strain evidence="2">AU44268</strain>
    </source>
</reference>
<proteinExistence type="predicted"/>
<dbReference type="SUPFAM" id="SSF52266">
    <property type="entry name" value="SGNH hydrolase"/>
    <property type="match status" value="1"/>
</dbReference>
<dbReference type="RefSeq" id="WP_301788472.1">
    <property type="nucleotide sequence ID" value="NZ_JAUJRV010000008.1"/>
</dbReference>
<dbReference type="EMBL" id="JAUJRV010000008">
    <property type="protein sequence ID" value="MDN7795818.1"/>
    <property type="molecule type" value="Genomic_DNA"/>
</dbReference>
<feature type="domain" description="SGNH hydrolase-type esterase" evidence="1">
    <location>
        <begin position="212"/>
        <end position="397"/>
    </location>
</feature>
<evidence type="ECO:0000259" key="1">
    <source>
        <dbReference type="Pfam" id="PF13472"/>
    </source>
</evidence>
<dbReference type="InterPro" id="IPR013830">
    <property type="entry name" value="SGNH_hydro"/>
</dbReference>
<sequence length="425" mass="43802">MGSTLPPFGSPQVQRTNVLRALLSNANAGMTSALAARTVMTTPPTVTANGTNAPAGNTRAYNWNTYPSNFRQFGGTPLMSSSGIRRFQALTVNPTGGNIGNSANPGASGDVWRVEMMVDAVAPSFRVGVVTSTSPYRFIVNDQYVSLTGTPTVSSSGSYEYITLDFTNAGGRAVRKITVEGMANGGFDGCYVGPTESVSACAEGNLLNGVGLGDSYMQGADATHYGDGLFMRMADYLGIRNFMASGSGGTGWQTAPTTYRFGDRIANGDLSLNGTPDIIFLMGSYNDRNAATQAAIQTPALAGMQAARSQFPNALIVVIGAYPGSTGPSAGILQAEAAMQAAFGQFADSFSVFVPISPPGFPQGYMVFGTGNTGAPAGNGNADLWIDSGGVHFNNAGCGFGGYAMANRVIAAVVARFGTAPTVIV</sequence>
<dbReference type="CDD" id="cd00229">
    <property type="entry name" value="SGNH_hydrolase"/>
    <property type="match status" value="1"/>
</dbReference>
<dbReference type="Pfam" id="PF13472">
    <property type="entry name" value="Lipase_GDSL_2"/>
    <property type="match status" value="1"/>
</dbReference>
<comment type="caution">
    <text evidence="2">The sequence shown here is derived from an EMBL/GenBank/DDBJ whole genome shotgun (WGS) entry which is preliminary data.</text>
</comment>
<evidence type="ECO:0000313" key="2">
    <source>
        <dbReference type="EMBL" id="MDN7795818.1"/>
    </source>
</evidence>
<protein>
    <submittedName>
        <fullName evidence="2">SGNH/GDSL hydrolase family protein</fullName>
        <ecNumber evidence="2">3.1.-.-</ecNumber>
    </submittedName>
</protein>
<dbReference type="GO" id="GO:0016788">
    <property type="term" value="F:hydrolase activity, acting on ester bonds"/>
    <property type="evidence" value="ECO:0007669"/>
    <property type="project" value="UniProtKB-ARBA"/>
</dbReference>
<name>A0AAW7T1G3_BURVI</name>
<evidence type="ECO:0000313" key="3">
    <source>
        <dbReference type="Proteomes" id="UP001171620"/>
    </source>
</evidence>
<dbReference type="Gene3D" id="3.40.50.1110">
    <property type="entry name" value="SGNH hydrolase"/>
    <property type="match status" value="1"/>
</dbReference>
<keyword evidence="2" id="KW-0378">Hydrolase</keyword>
<dbReference type="AlphaFoldDB" id="A0AAW7T1G3"/>
<accession>A0AAW7T1G3</accession>
<dbReference type="EC" id="3.1.-.-" evidence="2"/>
<dbReference type="InterPro" id="IPR036514">
    <property type="entry name" value="SGNH_hydro_sf"/>
</dbReference>
<gene>
    <name evidence="2" type="ORF">QZM33_12830</name>
</gene>